<dbReference type="EMBL" id="JNHK01000058">
    <property type="protein sequence ID" value="KDS39203.1"/>
    <property type="molecule type" value="Genomic_DNA"/>
</dbReference>
<dbReference type="AlphaFoldDB" id="A0AB34LG83"/>
<evidence type="ECO:0000313" key="2">
    <source>
        <dbReference type="Proteomes" id="UP000027850"/>
    </source>
</evidence>
<evidence type="ECO:0008006" key="3">
    <source>
        <dbReference type="Google" id="ProtNLM"/>
    </source>
</evidence>
<dbReference type="Proteomes" id="UP000027850">
    <property type="component" value="Unassembled WGS sequence"/>
</dbReference>
<reference evidence="1 2" key="1">
    <citation type="submission" date="2014-04" db="EMBL/GenBank/DDBJ databases">
        <authorList>
            <person name="Sears C."/>
            <person name="Carroll K."/>
            <person name="Sack B.R."/>
            <person name="Qadri F."/>
            <person name="Myers L.L."/>
            <person name="Chung G.-T."/>
            <person name="Escheverria P."/>
            <person name="Fraser C.M."/>
            <person name="Sadzewicz L."/>
            <person name="Shefchek K.A."/>
            <person name="Tallon L."/>
            <person name="Das S.P."/>
            <person name="Daugherty S."/>
            <person name="Mongodin E.F."/>
        </authorList>
    </citation>
    <scope>NUCLEOTIDE SEQUENCE [LARGE SCALE GENOMIC DNA]</scope>
    <source>
        <strain evidence="1 2">3776 D15 i</strain>
    </source>
</reference>
<protein>
    <recommendedName>
        <fullName evidence="3">DUF4935 domain-containing protein</fullName>
    </recommendedName>
</protein>
<dbReference type="RefSeq" id="WP_036650924.1">
    <property type="nucleotide sequence ID" value="NZ_JNHK01000058.1"/>
</dbReference>
<sequence length="307" mass="36046">MNYIFDTNILRNIAHDDDYDRFNRGKHGNILFPIVVALELVCHCKLNDKAFKDCKKSLGILVENMVKVNAGQFNLDNCLPDMPTILFCYFNEQMEIKKIKEIELLVSLSCDIVNGQVENNDRTIDSFIGYRNLIIDQFINNIDEFYLPRLFGRCNVKWNEIFKDRIKRRDFEDKLNNVFFNKLLSKALIYEFVQKCNSFNNMCLVNKVCDDFSVSIDFFVQNILRQFVASSKAALKLSDINIDRNGHNPKWNSYFDMQLILGIEYYNCILKKDTIFVTAEKKIHDAFKKNGKEDLVMYLNDYLEGNE</sequence>
<accession>A0AB34LG83</accession>
<comment type="caution">
    <text evidence="1">The sequence shown here is derived from an EMBL/GenBank/DDBJ whole genome shotgun (WGS) entry which is preliminary data.</text>
</comment>
<proteinExistence type="predicted"/>
<name>A0AB34LG83_PARDI</name>
<gene>
    <name evidence="1" type="ORF">M091_4507</name>
</gene>
<evidence type="ECO:0000313" key="1">
    <source>
        <dbReference type="EMBL" id="KDS39203.1"/>
    </source>
</evidence>
<organism evidence="1 2">
    <name type="scientific">Parabacteroides distasonis str. 3776 D15 i</name>
    <dbReference type="NCBI Taxonomy" id="1339342"/>
    <lineage>
        <taxon>Bacteria</taxon>
        <taxon>Pseudomonadati</taxon>
        <taxon>Bacteroidota</taxon>
        <taxon>Bacteroidia</taxon>
        <taxon>Bacteroidales</taxon>
        <taxon>Tannerellaceae</taxon>
        <taxon>Parabacteroides</taxon>
    </lineage>
</organism>